<dbReference type="InterPro" id="IPR036259">
    <property type="entry name" value="MFS_trans_sf"/>
</dbReference>
<dbReference type="PANTHER" id="PTHR48022:SF64">
    <property type="entry name" value="MAJOR FACILITATOR SUPERFAMILY (MFS) PROFILE DOMAIN-CONTAINING PROTEIN"/>
    <property type="match status" value="1"/>
</dbReference>
<dbReference type="InterPro" id="IPR005828">
    <property type="entry name" value="MFS_sugar_transport-like"/>
</dbReference>
<reference evidence="9" key="1">
    <citation type="submission" date="2020-11" db="EMBL/GenBank/DDBJ databases">
        <authorList>
            <consortium name="DOE Joint Genome Institute"/>
            <person name="Ahrendt S."/>
            <person name="Riley R."/>
            <person name="Andreopoulos W."/>
            <person name="Labutti K."/>
            <person name="Pangilinan J."/>
            <person name="Ruiz-Duenas F.J."/>
            <person name="Barrasa J.M."/>
            <person name="Sanchez-Garcia M."/>
            <person name="Camarero S."/>
            <person name="Miyauchi S."/>
            <person name="Serrano A."/>
            <person name="Linde D."/>
            <person name="Babiker R."/>
            <person name="Drula E."/>
            <person name="Ayuso-Fernandez I."/>
            <person name="Pacheco R."/>
            <person name="Padilla G."/>
            <person name="Ferreira P."/>
            <person name="Barriuso J."/>
            <person name="Kellner H."/>
            <person name="Castanera R."/>
            <person name="Alfaro M."/>
            <person name="Ramirez L."/>
            <person name="Pisabarro A.G."/>
            <person name="Kuo A."/>
            <person name="Tritt A."/>
            <person name="Lipzen A."/>
            <person name="He G."/>
            <person name="Yan M."/>
            <person name="Ng V."/>
            <person name="Cullen D."/>
            <person name="Martin F."/>
            <person name="Rosso M.-N."/>
            <person name="Henrissat B."/>
            <person name="Hibbett D."/>
            <person name="Martinez A.T."/>
            <person name="Grigoriev I.V."/>
        </authorList>
    </citation>
    <scope>NUCLEOTIDE SEQUENCE</scope>
    <source>
        <strain evidence="9">CBS 247.69</strain>
    </source>
</reference>
<protein>
    <submittedName>
        <fullName evidence="9">General substrate transporter</fullName>
    </submittedName>
</protein>
<dbReference type="Proteomes" id="UP000807353">
    <property type="component" value="Unassembled WGS sequence"/>
</dbReference>
<evidence type="ECO:0000256" key="6">
    <source>
        <dbReference type="ARBA" id="ARBA00023136"/>
    </source>
</evidence>
<evidence type="ECO:0000256" key="3">
    <source>
        <dbReference type="ARBA" id="ARBA00022448"/>
    </source>
</evidence>
<dbReference type="SUPFAM" id="SSF103473">
    <property type="entry name" value="MFS general substrate transporter"/>
    <property type="match status" value="1"/>
</dbReference>
<dbReference type="InterPro" id="IPR020846">
    <property type="entry name" value="MFS_dom"/>
</dbReference>
<evidence type="ECO:0000256" key="4">
    <source>
        <dbReference type="ARBA" id="ARBA00022692"/>
    </source>
</evidence>
<dbReference type="AlphaFoldDB" id="A0A9P5XWC7"/>
<feature type="transmembrane region" description="Helical" evidence="7">
    <location>
        <begin position="323"/>
        <end position="343"/>
    </location>
</feature>
<feature type="transmembrane region" description="Helical" evidence="7">
    <location>
        <begin position="441"/>
        <end position="463"/>
    </location>
</feature>
<evidence type="ECO:0000313" key="9">
    <source>
        <dbReference type="EMBL" id="KAF9457782.1"/>
    </source>
</evidence>
<keyword evidence="10" id="KW-1185">Reference proteome</keyword>
<feature type="transmembrane region" description="Helical" evidence="7">
    <location>
        <begin position="350"/>
        <end position="369"/>
    </location>
</feature>
<proteinExistence type="inferred from homology"/>
<comment type="subcellular location">
    <subcellularLocation>
        <location evidence="1">Membrane</location>
        <topology evidence="1">Multi-pass membrane protein</topology>
    </subcellularLocation>
</comment>
<accession>A0A9P5XWC7</accession>
<dbReference type="GO" id="GO:0016020">
    <property type="term" value="C:membrane"/>
    <property type="evidence" value="ECO:0007669"/>
    <property type="project" value="UniProtKB-SubCell"/>
</dbReference>
<evidence type="ECO:0000256" key="7">
    <source>
        <dbReference type="SAM" id="Phobius"/>
    </source>
</evidence>
<dbReference type="EMBL" id="MU150359">
    <property type="protein sequence ID" value="KAF9457782.1"/>
    <property type="molecule type" value="Genomic_DNA"/>
</dbReference>
<dbReference type="PROSITE" id="PS00216">
    <property type="entry name" value="SUGAR_TRANSPORT_1"/>
    <property type="match status" value="1"/>
</dbReference>
<dbReference type="OrthoDB" id="6133115at2759"/>
<dbReference type="PROSITE" id="PS50850">
    <property type="entry name" value="MFS"/>
    <property type="match status" value="1"/>
</dbReference>
<evidence type="ECO:0000256" key="2">
    <source>
        <dbReference type="ARBA" id="ARBA00010992"/>
    </source>
</evidence>
<feature type="transmembrane region" description="Helical" evidence="7">
    <location>
        <begin position="23"/>
        <end position="42"/>
    </location>
</feature>
<dbReference type="InterPro" id="IPR005829">
    <property type="entry name" value="Sugar_transporter_CS"/>
</dbReference>
<feature type="transmembrane region" description="Helical" evidence="7">
    <location>
        <begin position="283"/>
        <end position="303"/>
    </location>
</feature>
<feature type="transmembrane region" description="Helical" evidence="7">
    <location>
        <begin position="414"/>
        <end position="435"/>
    </location>
</feature>
<keyword evidence="3" id="KW-0813">Transport</keyword>
<dbReference type="Gene3D" id="1.20.1250.20">
    <property type="entry name" value="MFS general substrate transporter like domains"/>
    <property type="match status" value="1"/>
</dbReference>
<organism evidence="9 10">
    <name type="scientific">Collybia nuda</name>
    <dbReference type="NCBI Taxonomy" id="64659"/>
    <lineage>
        <taxon>Eukaryota</taxon>
        <taxon>Fungi</taxon>
        <taxon>Dikarya</taxon>
        <taxon>Basidiomycota</taxon>
        <taxon>Agaricomycotina</taxon>
        <taxon>Agaricomycetes</taxon>
        <taxon>Agaricomycetidae</taxon>
        <taxon>Agaricales</taxon>
        <taxon>Tricholomatineae</taxon>
        <taxon>Clitocybaceae</taxon>
        <taxon>Collybia</taxon>
    </lineage>
</organism>
<feature type="domain" description="Major facilitator superfamily (MFS) profile" evidence="8">
    <location>
        <begin position="29"/>
        <end position="466"/>
    </location>
</feature>
<evidence type="ECO:0000259" key="8">
    <source>
        <dbReference type="PROSITE" id="PS50850"/>
    </source>
</evidence>
<dbReference type="GO" id="GO:0005351">
    <property type="term" value="F:carbohydrate:proton symporter activity"/>
    <property type="evidence" value="ECO:0007669"/>
    <property type="project" value="TreeGrafter"/>
</dbReference>
<dbReference type="Pfam" id="PF00083">
    <property type="entry name" value="Sugar_tr"/>
    <property type="match status" value="1"/>
</dbReference>
<dbReference type="InterPro" id="IPR050360">
    <property type="entry name" value="MFS_Sugar_Transporters"/>
</dbReference>
<keyword evidence="5 7" id="KW-1133">Transmembrane helix</keyword>
<keyword evidence="4 7" id="KW-0812">Transmembrane</keyword>
<evidence type="ECO:0000256" key="5">
    <source>
        <dbReference type="ARBA" id="ARBA00022989"/>
    </source>
</evidence>
<dbReference type="FunFam" id="1.20.1250.20:FF:000134">
    <property type="entry name" value="MFS sugar transporter protein"/>
    <property type="match status" value="1"/>
</dbReference>
<gene>
    <name evidence="9" type="ORF">BDZ94DRAFT_1174935</name>
</gene>
<feature type="transmembrane region" description="Helical" evidence="7">
    <location>
        <begin position="99"/>
        <end position="121"/>
    </location>
</feature>
<dbReference type="PANTHER" id="PTHR48022">
    <property type="entry name" value="PLASTIDIC GLUCOSE TRANSPORTER 4"/>
    <property type="match status" value="1"/>
</dbReference>
<feature type="transmembrane region" description="Helical" evidence="7">
    <location>
        <begin position="381"/>
        <end position="402"/>
    </location>
</feature>
<evidence type="ECO:0000256" key="1">
    <source>
        <dbReference type="ARBA" id="ARBA00004141"/>
    </source>
</evidence>
<comment type="similarity">
    <text evidence="2">Belongs to the major facilitator superfamily. Sugar transporter (TC 2.A.1.1) family.</text>
</comment>
<comment type="caution">
    <text evidence="9">The sequence shown here is derived from an EMBL/GenBank/DDBJ whole genome shotgun (WGS) entry which is preliminary data.</text>
</comment>
<evidence type="ECO:0000313" key="10">
    <source>
        <dbReference type="Proteomes" id="UP000807353"/>
    </source>
</evidence>
<sequence length="533" mass="59557">MTPPKWTISDFIHTGPWWKNRGILLLNLWLIVPLMSSSVNGLNSSLVNGLQIIPAWQEYYNYPEGKTLGLINSAQSIGCLIGLPFSPYISDGIGRRSTLFLGSLIMLVGVSLQTFAVNVSIFVAARIILGVGLELCSNSAPLLILELSYPTQRGKITSTFNSCWYLGSIISAWVCFGSYDHAKDSIWSFRVPTMVQAIMPFLQVCLIWFTPESPRFLVSKGYEGKAAAVLAKYHANGGSEQDPLVVFEMAQIRHAIRMEEEINRTTSFRTLVATPGNRKRMRLILAIAVFSQWSGNGLVSYYINLVLEGVGVTNTETKAFINGGLQVYNYVIAIGAALLVDWVGRRKLFITSNSAFSSWTITTALYVNFDNTAAARATIPLIFIFYFFYDIAYTPLLVAYSLEILPYKIRAKGFAVMNLTVMATIAFNQFINPVAIDAIGWWYYLVYCGWLIFELGFIIAFVVETKGRTLEETSVLFDGEQQPDDLMIMGGEAAAMTASSTFVDLDQKYSSTGEESYELRLKPRQHRDPTFYF</sequence>
<name>A0A9P5XWC7_9AGAR</name>
<keyword evidence="6 7" id="KW-0472">Membrane</keyword>